<evidence type="ECO:0000256" key="2">
    <source>
        <dbReference type="ARBA" id="ARBA00004370"/>
    </source>
</evidence>
<evidence type="ECO:0000256" key="3">
    <source>
        <dbReference type="ARBA" id="ARBA00012438"/>
    </source>
</evidence>
<dbReference type="InterPro" id="IPR003661">
    <property type="entry name" value="HisK_dim/P_dom"/>
</dbReference>
<dbReference type="AlphaFoldDB" id="A0A248JLQ3"/>
<evidence type="ECO:0000256" key="7">
    <source>
        <dbReference type="ARBA" id="ARBA00022777"/>
    </source>
</evidence>
<dbReference type="Proteomes" id="UP000197153">
    <property type="component" value="Chromosome 1"/>
</dbReference>
<dbReference type="SUPFAM" id="SSF55874">
    <property type="entry name" value="ATPase domain of HSP90 chaperone/DNA topoisomerase II/histidine kinase"/>
    <property type="match status" value="1"/>
</dbReference>
<feature type="region of interest" description="Disordered" evidence="11">
    <location>
        <begin position="1"/>
        <end position="26"/>
    </location>
</feature>
<dbReference type="EMBL" id="CP022110">
    <property type="protein sequence ID" value="ASG19476.1"/>
    <property type="molecule type" value="Genomic_DNA"/>
</dbReference>
<dbReference type="InterPro" id="IPR000700">
    <property type="entry name" value="PAS-assoc_C"/>
</dbReference>
<dbReference type="FunFam" id="1.10.287.130:FF:000038">
    <property type="entry name" value="Sensory transduction histidine kinase"/>
    <property type="match status" value="1"/>
</dbReference>
<dbReference type="SMART" id="SM00086">
    <property type="entry name" value="PAC"/>
    <property type="match status" value="1"/>
</dbReference>
<feature type="domain" description="PAS" evidence="14">
    <location>
        <begin position="332"/>
        <end position="373"/>
    </location>
</feature>
<comment type="catalytic activity">
    <reaction evidence="1">
        <text>ATP + protein L-histidine = ADP + protein N-phospho-L-histidine.</text>
        <dbReference type="EC" id="2.7.13.3"/>
    </reaction>
</comment>
<feature type="transmembrane region" description="Helical" evidence="12">
    <location>
        <begin position="289"/>
        <end position="307"/>
    </location>
</feature>
<feature type="domain" description="Histidine kinase" evidence="13">
    <location>
        <begin position="477"/>
        <end position="698"/>
    </location>
</feature>
<keyword evidence="7" id="KW-0418">Kinase</keyword>
<dbReference type="PROSITE" id="PS50109">
    <property type="entry name" value="HIS_KIN"/>
    <property type="match status" value="1"/>
</dbReference>
<keyword evidence="8" id="KW-0067">ATP-binding</keyword>
<dbReference type="SUPFAM" id="SSF55785">
    <property type="entry name" value="PYP-like sensor domain (PAS domain)"/>
    <property type="match status" value="1"/>
</dbReference>
<dbReference type="Gene3D" id="3.30.565.10">
    <property type="entry name" value="Histidine kinase-like ATPase, C-terminal domain"/>
    <property type="match status" value="1"/>
</dbReference>
<dbReference type="PANTHER" id="PTHR43047">
    <property type="entry name" value="TWO-COMPONENT HISTIDINE PROTEIN KINASE"/>
    <property type="match status" value="1"/>
</dbReference>
<keyword evidence="12" id="KW-0812">Transmembrane</keyword>
<dbReference type="InterPro" id="IPR035965">
    <property type="entry name" value="PAS-like_dom_sf"/>
</dbReference>
<evidence type="ECO:0000256" key="9">
    <source>
        <dbReference type="ARBA" id="ARBA00023012"/>
    </source>
</evidence>
<dbReference type="PROSITE" id="PS50112">
    <property type="entry name" value="PAS"/>
    <property type="match status" value="1"/>
</dbReference>
<dbReference type="KEGG" id="nao:Y958_00525"/>
<dbReference type="Gene3D" id="3.30.450.20">
    <property type="entry name" value="PAS domain"/>
    <property type="match status" value="1"/>
</dbReference>
<dbReference type="SUPFAM" id="SSF47384">
    <property type="entry name" value="Homodimeric domain of signal transducing histidine kinase"/>
    <property type="match status" value="1"/>
</dbReference>
<dbReference type="PROSITE" id="PS50113">
    <property type="entry name" value="PAC"/>
    <property type="match status" value="1"/>
</dbReference>
<evidence type="ECO:0000259" key="14">
    <source>
        <dbReference type="PROSITE" id="PS50112"/>
    </source>
</evidence>
<dbReference type="GO" id="GO:0016020">
    <property type="term" value="C:membrane"/>
    <property type="evidence" value="ECO:0007669"/>
    <property type="project" value="UniProtKB-SubCell"/>
</dbReference>
<gene>
    <name evidence="16" type="ORF">Y958_00525</name>
</gene>
<organism evidence="16 17">
    <name type="scientific">Nitrospirillum viridazoti CBAmc</name>
    <dbReference type="NCBI Taxonomy" id="1441467"/>
    <lineage>
        <taxon>Bacteria</taxon>
        <taxon>Pseudomonadati</taxon>
        <taxon>Pseudomonadota</taxon>
        <taxon>Alphaproteobacteria</taxon>
        <taxon>Rhodospirillales</taxon>
        <taxon>Azospirillaceae</taxon>
        <taxon>Nitrospirillum</taxon>
        <taxon>Nitrospirillum viridazoti</taxon>
    </lineage>
</organism>
<dbReference type="InterPro" id="IPR004358">
    <property type="entry name" value="Sig_transdc_His_kin-like_C"/>
</dbReference>
<feature type="transmembrane region" description="Helical" evidence="12">
    <location>
        <begin position="47"/>
        <end position="70"/>
    </location>
</feature>
<dbReference type="Pfam" id="PF13426">
    <property type="entry name" value="PAS_9"/>
    <property type="match status" value="1"/>
</dbReference>
<dbReference type="PRINTS" id="PR00344">
    <property type="entry name" value="BCTRLSENSOR"/>
</dbReference>
<dbReference type="InterPro" id="IPR001610">
    <property type="entry name" value="PAC"/>
</dbReference>
<dbReference type="CDD" id="cd00130">
    <property type="entry name" value="PAS"/>
    <property type="match status" value="1"/>
</dbReference>
<proteinExistence type="predicted"/>
<keyword evidence="12" id="KW-1133">Transmembrane helix</keyword>
<evidence type="ECO:0000256" key="8">
    <source>
        <dbReference type="ARBA" id="ARBA00022840"/>
    </source>
</evidence>
<accession>A0A248JLQ3</accession>
<evidence type="ECO:0000256" key="5">
    <source>
        <dbReference type="ARBA" id="ARBA00022679"/>
    </source>
</evidence>
<evidence type="ECO:0000313" key="16">
    <source>
        <dbReference type="EMBL" id="ASG19476.1"/>
    </source>
</evidence>
<dbReference type="InterPro" id="IPR003594">
    <property type="entry name" value="HATPase_dom"/>
</dbReference>
<evidence type="ECO:0000256" key="11">
    <source>
        <dbReference type="SAM" id="MobiDB-lite"/>
    </source>
</evidence>
<evidence type="ECO:0000313" key="17">
    <source>
        <dbReference type="Proteomes" id="UP000197153"/>
    </source>
</evidence>
<keyword evidence="5" id="KW-0808">Transferase</keyword>
<evidence type="ECO:0000256" key="4">
    <source>
        <dbReference type="ARBA" id="ARBA00022553"/>
    </source>
</evidence>
<comment type="subcellular location">
    <subcellularLocation>
        <location evidence="2">Membrane</location>
    </subcellularLocation>
</comment>
<keyword evidence="9" id="KW-0902">Two-component regulatory system</keyword>
<dbReference type="InterPro" id="IPR036890">
    <property type="entry name" value="HATPase_C_sf"/>
</dbReference>
<dbReference type="InterPro" id="IPR036097">
    <property type="entry name" value="HisK_dim/P_sf"/>
</dbReference>
<dbReference type="CDD" id="cd00082">
    <property type="entry name" value="HisKA"/>
    <property type="match status" value="1"/>
</dbReference>
<evidence type="ECO:0000256" key="1">
    <source>
        <dbReference type="ARBA" id="ARBA00000085"/>
    </source>
</evidence>
<dbReference type="GO" id="GO:0005524">
    <property type="term" value="F:ATP binding"/>
    <property type="evidence" value="ECO:0007669"/>
    <property type="project" value="UniProtKB-KW"/>
</dbReference>
<dbReference type="SMART" id="SM00388">
    <property type="entry name" value="HisKA"/>
    <property type="match status" value="1"/>
</dbReference>
<reference evidence="16 17" key="1">
    <citation type="submission" date="2017-06" db="EMBL/GenBank/DDBJ databases">
        <title>Complete genome sequence of Nitrospirillum amazonense strain CBAmC, an endophytic nitrogen-fixing and plant growth-promoting bacterium, isolated from sugarcane.</title>
        <authorList>
            <person name="Schwab S."/>
            <person name="dos Santos Teixeira K.R."/>
            <person name="Simoes Araujo J.L."/>
            <person name="Soares Vidal M."/>
            <person name="Borges de Freitas H.R."/>
            <person name="Rivello Crivelaro A.L."/>
            <person name="Bueno de Camargo Nunes A."/>
            <person name="dos Santos C.M."/>
            <person name="Palmeira da Silva Rosa D."/>
            <person name="da Silva Padilha D."/>
            <person name="da Silva E."/>
            <person name="Araujo Terra L."/>
            <person name="Soares Mendes V."/>
            <person name="Farinelli L."/>
            <person name="Magalhaes Cruz L."/>
            <person name="Baldani J.I."/>
        </authorList>
    </citation>
    <scope>NUCLEOTIDE SEQUENCE [LARGE SCALE GENOMIC DNA]</scope>
    <source>
        <strain evidence="16 17">CBAmC</strain>
    </source>
</reference>
<dbReference type="SMART" id="SM00091">
    <property type="entry name" value="PAS"/>
    <property type="match status" value="1"/>
</dbReference>
<evidence type="ECO:0000259" key="13">
    <source>
        <dbReference type="PROSITE" id="PS50109"/>
    </source>
</evidence>
<dbReference type="InterPro" id="IPR005467">
    <property type="entry name" value="His_kinase_dom"/>
</dbReference>
<dbReference type="GO" id="GO:0000155">
    <property type="term" value="F:phosphorelay sensor kinase activity"/>
    <property type="evidence" value="ECO:0007669"/>
    <property type="project" value="InterPro"/>
</dbReference>
<dbReference type="Pfam" id="PF02518">
    <property type="entry name" value="HATPase_c"/>
    <property type="match status" value="1"/>
</dbReference>
<keyword evidence="17" id="KW-1185">Reference proteome</keyword>
<protein>
    <recommendedName>
        <fullName evidence="3">histidine kinase</fullName>
        <ecNumber evidence="3">2.7.13.3</ecNumber>
    </recommendedName>
</protein>
<dbReference type="NCBIfam" id="TIGR00229">
    <property type="entry name" value="sensory_box"/>
    <property type="match status" value="1"/>
</dbReference>
<feature type="compositionally biased region" description="Basic residues" evidence="11">
    <location>
        <begin position="15"/>
        <end position="26"/>
    </location>
</feature>
<dbReference type="InterPro" id="IPR000014">
    <property type="entry name" value="PAS"/>
</dbReference>
<dbReference type="SMART" id="SM00387">
    <property type="entry name" value="HATPase_c"/>
    <property type="match status" value="1"/>
</dbReference>
<evidence type="ECO:0000256" key="6">
    <source>
        <dbReference type="ARBA" id="ARBA00022741"/>
    </source>
</evidence>
<sequence>MGLSCALAKPQGAPRGRKGCGPKGKRKGIARMSVLETARRRRPAVFFLTRGPILAALSGIVLTVLAAFYVHSMLSGVAQARLADEADARSRHVQQRLDRIAATLGAEGDFLTANPAPAEFDRQVALLIDLRPEIRAVSWVGPGGRVLRTGPMGAEIAPADMADHPFSPEGVTVRLSADGANLLLARSTSGPAPSGAPSGGPNGGMALVARIDLRDLLTLRMEGQADPALWTRLSLRSRGGEAAFVQTGHTATTTSEFSRALSIGDGVWWLDMTGDLVAGLARQSWEVEAVLVFGFALTFGVSLVLMVSRRRAHDRTVLMDSLEQANAVLHASERKYRDIYENAVEGMFTITVGGAILSANPALVRMLGYASEEDLATTLTDAWTQLFIDPRPRVEFPQEVMDRGAIQDFAAEIRRRDGSALWASLSARVLLDGAGRAYAIQGTADDITDRRRAEVALRLAKEQSEFASRSKTEFLANMSHELRTPLNAIIGFSEIIGSQSLGPIDNPAYAEYAKDIHDSGRMLLDLINDILDLSKIEAGKRELNEHMVDLPRVFASCLRVVKERAIRGGIHLQTDYADFLPRLRADEVALKQLLSNLLANAVKFTLKGGTVTLGAVVDGDGRLVITVADTGIGMRAEDIGRALEPFRQIENPLTRTAGGAGLGLPLVRALVELHGGKLEIESEPGTGTIARVIMPADRVWPDIGLVVAAAN</sequence>
<keyword evidence="6" id="KW-0547">Nucleotide-binding</keyword>
<evidence type="ECO:0000256" key="12">
    <source>
        <dbReference type="SAM" id="Phobius"/>
    </source>
</evidence>
<evidence type="ECO:0000256" key="10">
    <source>
        <dbReference type="ARBA" id="ARBA00023136"/>
    </source>
</evidence>
<dbReference type="Pfam" id="PF00512">
    <property type="entry name" value="HisKA"/>
    <property type="match status" value="1"/>
</dbReference>
<keyword evidence="10 12" id="KW-0472">Membrane</keyword>
<dbReference type="EC" id="2.7.13.3" evidence="3"/>
<name>A0A248JLQ3_9PROT</name>
<feature type="domain" description="PAC" evidence="15">
    <location>
        <begin position="407"/>
        <end position="459"/>
    </location>
</feature>
<keyword evidence="4" id="KW-0597">Phosphoprotein</keyword>
<evidence type="ECO:0000259" key="15">
    <source>
        <dbReference type="PROSITE" id="PS50113"/>
    </source>
</evidence>
<dbReference type="Gene3D" id="1.10.287.130">
    <property type="match status" value="1"/>
</dbReference>